<dbReference type="GO" id="GO:0005737">
    <property type="term" value="C:cytoplasm"/>
    <property type="evidence" value="ECO:0007669"/>
    <property type="project" value="UniProtKB-SubCell"/>
</dbReference>
<evidence type="ECO:0000256" key="4">
    <source>
        <dbReference type="ARBA" id="ARBA00004496"/>
    </source>
</evidence>
<dbReference type="InterPro" id="IPR015813">
    <property type="entry name" value="Pyrv/PenolPyrv_kinase-like_dom"/>
</dbReference>
<dbReference type="GO" id="GO:0009401">
    <property type="term" value="P:phosphoenolpyruvate-dependent sugar phosphotransferase system"/>
    <property type="evidence" value="ECO:0007669"/>
    <property type="project" value="UniProtKB-KW"/>
</dbReference>
<dbReference type="PROSITE" id="PS00742">
    <property type="entry name" value="PEP_ENZYMES_2"/>
    <property type="match status" value="1"/>
</dbReference>
<dbReference type="InterPro" id="IPR023151">
    <property type="entry name" value="PEP_util_CS"/>
</dbReference>
<dbReference type="InterPro" id="IPR036618">
    <property type="entry name" value="PtsI_HPr-bd_sf"/>
</dbReference>
<dbReference type="PANTHER" id="PTHR46244">
    <property type="entry name" value="PHOSPHOENOLPYRUVATE-PROTEIN PHOSPHOTRANSFERASE"/>
    <property type="match status" value="1"/>
</dbReference>
<dbReference type="NCBIfam" id="TIGR01417">
    <property type="entry name" value="PTS_I_fam"/>
    <property type="match status" value="1"/>
</dbReference>
<evidence type="ECO:0000256" key="2">
    <source>
        <dbReference type="ARBA" id="ARBA00001946"/>
    </source>
</evidence>
<reference evidence="24 25" key="1">
    <citation type="submission" date="2016-02" db="EMBL/GenBank/DDBJ databases">
        <title>Draft genome sequence of Thermodesulfatator sp. S606.</title>
        <authorList>
            <person name="Lai Q."/>
            <person name="Cao J."/>
            <person name="Dupont S."/>
            <person name="Shao Z."/>
            <person name="Jebbar M."/>
            <person name="Alain K."/>
        </authorList>
    </citation>
    <scope>NUCLEOTIDE SEQUENCE [LARGE SCALE GENOMIC DNA]</scope>
    <source>
        <strain evidence="24 25">S606</strain>
    </source>
</reference>
<evidence type="ECO:0000256" key="13">
    <source>
        <dbReference type="ARBA" id="ARBA00022723"/>
    </source>
</evidence>
<comment type="subcellular location">
    <subcellularLocation>
        <location evidence="4 17">Cytoplasm</location>
    </subcellularLocation>
</comment>
<dbReference type="Pfam" id="PF05524">
    <property type="entry name" value="PEP-utilisers_N"/>
    <property type="match status" value="1"/>
</dbReference>
<evidence type="ECO:0000256" key="7">
    <source>
        <dbReference type="ARBA" id="ARBA00016544"/>
    </source>
</evidence>
<keyword evidence="10 17" id="KW-0762">Sugar transport</keyword>
<evidence type="ECO:0000256" key="17">
    <source>
        <dbReference type="PIRNR" id="PIRNR000732"/>
    </source>
</evidence>
<keyword evidence="12 17" id="KW-0598">Phosphotransferase system</keyword>
<dbReference type="SUPFAM" id="SSF47831">
    <property type="entry name" value="Enzyme I of the PEP:sugar phosphotransferase system HPr-binding (sub)domain"/>
    <property type="match status" value="1"/>
</dbReference>
<dbReference type="GO" id="GO:0016301">
    <property type="term" value="F:kinase activity"/>
    <property type="evidence" value="ECO:0007669"/>
    <property type="project" value="UniProtKB-KW"/>
</dbReference>
<dbReference type="EMBL" id="LSFI01000012">
    <property type="protein sequence ID" value="OAG28118.1"/>
    <property type="molecule type" value="Genomic_DNA"/>
</dbReference>
<comment type="function">
    <text evidence="3 17">General (non sugar-specific) component of the phosphoenolpyruvate-dependent sugar phosphotransferase system (sugar PTS). This major carbohydrate active-transport system catalyzes the phosphorylation of incoming sugar substrates concomitantly with their translocation across the cell membrane. Enzyme I transfers the phosphoryl group from phosphoenolpyruvate (PEP) to the phosphoryl carrier protein (HPr).</text>
</comment>
<dbReference type="InterPro" id="IPR050499">
    <property type="entry name" value="PEP-utilizing_PTS_enzyme"/>
</dbReference>
<dbReference type="STRING" id="1795632.TH606_03540"/>
<feature type="active site" description="Proton donor" evidence="18">
    <location>
        <position position="500"/>
    </location>
</feature>
<evidence type="ECO:0000256" key="12">
    <source>
        <dbReference type="ARBA" id="ARBA00022683"/>
    </source>
</evidence>
<dbReference type="PIRSF" id="PIRSF000732">
    <property type="entry name" value="PTS_enzyme_I"/>
    <property type="match status" value="1"/>
</dbReference>
<dbReference type="Pfam" id="PF02896">
    <property type="entry name" value="PEP-utilizers_C"/>
    <property type="match status" value="1"/>
</dbReference>
<evidence type="ECO:0000256" key="19">
    <source>
        <dbReference type="PIRSR" id="PIRSR000732-2"/>
    </source>
</evidence>
<evidence type="ECO:0000259" key="21">
    <source>
        <dbReference type="Pfam" id="PF00391"/>
    </source>
</evidence>
<evidence type="ECO:0000259" key="23">
    <source>
        <dbReference type="Pfam" id="PF05524"/>
    </source>
</evidence>
<gene>
    <name evidence="24" type="ORF">TH606_03540</name>
</gene>
<evidence type="ECO:0000313" key="25">
    <source>
        <dbReference type="Proteomes" id="UP000076964"/>
    </source>
</evidence>
<dbReference type="EC" id="2.7.3.9" evidence="6 17"/>
<dbReference type="PANTHER" id="PTHR46244:SF3">
    <property type="entry name" value="PHOSPHOENOLPYRUVATE-PROTEIN PHOSPHOTRANSFERASE"/>
    <property type="match status" value="1"/>
</dbReference>
<sequence>MKRLKGIGVSPGVAIGPAYILLTGRIKIARRVLRPEQIEKEIARFHKALATAIRDLEEVKRHIPLEMTQPLSIIDAHILMLKDPSLIRETENFIRRYYANAEWALRKVLDKYQKVFSSIGDFYLKERIQDLEHLIERVILALKGKEESFELEDPAIVVARDLSPADTARLKPETTHAFVTEMGSRTSHTAIVARSLGIPAVVAVKDIMEEVSPGDLLIVDGLSGDVIINPSQEVIEEFLDRRVRCEEERERLLAQAQKPAITRDGHKVTVKANLELLDEIPLAIDFGAEGVGLFRTEYLYVVRKTLPGEEELFANYRQVVESLYPHTVTFRTLDLGGDKFAEELDLPAEINPALGLRAIRLCLKNPALFKVQLRALLRASAYGNVRIMFPLISGIEELREAKKFLQEVYLELKEEGFSIELPPCGAMIEIPTAVFIADHLAKEVDFFSIGTNDLIQYALAIDRGNEQVAHLYEPLHPGILRMIDYIVKAGHKAGIQVAMCGEMAGELLYLPLLIGFGFDELSMNPQSIPAIKDYICSLSFKKCRQLCEEVIDFSSAREVKEYLENWLGKEGLLS</sequence>
<feature type="binding site" evidence="19">
    <location>
        <position position="463"/>
    </location>
    <ligand>
        <name>phosphoenolpyruvate</name>
        <dbReference type="ChEBI" id="CHEBI:58702"/>
    </ligand>
</feature>
<evidence type="ECO:0000256" key="14">
    <source>
        <dbReference type="ARBA" id="ARBA00022777"/>
    </source>
</evidence>
<keyword evidence="11 17" id="KW-0808">Transferase</keyword>
<keyword evidence="14 17" id="KW-0418">Kinase</keyword>
<dbReference type="PRINTS" id="PR01736">
    <property type="entry name" value="PHPHTRNFRASE"/>
</dbReference>
<evidence type="ECO:0000256" key="18">
    <source>
        <dbReference type="PIRSR" id="PIRSR000732-1"/>
    </source>
</evidence>
<evidence type="ECO:0000256" key="3">
    <source>
        <dbReference type="ARBA" id="ARBA00002728"/>
    </source>
</evidence>
<keyword evidence="9 17" id="KW-0963">Cytoplasm</keyword>
<keyword evidence="25" id="KW-1185">Reference proteome</keyword>
<feature type="domain" description="Phosphotransferase system enzyme I N-terminal" evidence="23">
    <location>
        <begin position="5"/>
        <end position="127"/>
    </location>
</feature>
<dbReference type="InterPro" id="IPR024692">
    <property type="entry name" value="PTS_EI"/>
</dbReference>
<dbReference type="InterPro" id="IPR008731">
    <property type="entry name" value="PTS_EIN"/>
</dbReference>
<comment type="caution">
    <text evidence="24">The sequence shown here is derived from an EMBL/GenBank/DDBJ whole genome shotgun (WGS) entry which is preliminary data.</text>
</comment>
<evidence type="ECO:0000259" key="22">
    <source>
        <dbReference type="Pfam" id="PF02896"/>
    </source>
</evidence>
<organism evidence="24 25">
    <name type="scientific">Thermodesulfatator autotrophicus</name>
    <dbReference type="NCBI Taxonomy" id="1795632"/>
    <lineage>
        <taxon>Bacteria</taxon>
        <taxon>Pseudomonadati</taxon>
        <taxon>Thermodesulfobacteriota</taxon>
        <taxon>Thermodesulfobacteria</taxon>
        <taxon>Thermodesulfobacteriales</taxon>
        <taxon>Thermodesulfatatoraceae</taxon>
        <taxon>Thermodesulfatator</taxon>
    </lineage>
</organism>
<comment type="catalytic activity">
    <reaction evidence="1 17">
        <text>L-histidyl-[protein] + phosphoenolpyruvate = N(pros)-phospho-L-histidyl-[protein] + pyruvate</text>
        <dbReference type="Rhea" id="RHEA:23880"/>
        <dbReference type="Rhea" id="RHEA-COMP:9745"/>
        <dbReference type="Rhea" id="RHEA-COMP:9746"/>
        <dbReference type="ChEBI" id="CHEBI:15361"/>
        <dbReference type="ChEBI" id="CHEBI:29979"/>
        <dbReference type="ChEBI" id="CHEBI:58702"/>
        <dbReference type="ChEBI" id="CHEBI:64837"/>
        <dbReference type="EC" id="2.7.3.9"/>
    </reaction>
</comment>
<feature type="binding site" evidence="19">
    <location>
        <position position="331"/>
    </location>
    <ligand>
        <name>phosphoenolpyruvate</name>
        <dbReference type="ChEBI" id="CHEBI:58702"/>
    </ligand>
</feature>
<dbReference type="InterPro" id="IPR036637">
    <property type="entry name" value="Phosphohistidine_dom_sf"/>
</dbReference>
<keyword evidence="15 17" id="KW-0460">Magnesium</keyword>
<name>A0A177E8K2_9BACT</name>
<dbReference type="InterPro" id="IPR008279">
    <property type="entry name" value="PEP-util_enz_mobile_dom"/>
</dbReference>
<keyword evidence="8 17" id="KW-0813">Transport</keyword>
<evidence type="ECO:0000256" key="15">
    <source>
        <dbReference type="ARBA" id="ARBA00022842"/>
    </source>
</evidence>
<evidence type="ECO:0000313" key="24">
    <source>
        <dbReference type="EMBL" id="OAG28118.1"/>
    </source>
</evidence>
<dbReference type="RefSeq" id="WP_068541320.1">
    <property type="nucleotide sequence ID" value="NZ_LSFI01000012.1"/>
</dbReference>
<evidence type="ECO:0000256" key="1">
    <source>
        <dbReference type="ARBA" id="ARBA00000683"/>
    </source>
</evidence>
<dbReference type="InterPro" id="IPR040442">
    <property type="entry name" value="Pyrv_kinase-like_dom_sf"/>
</dbReference>
<dbReference type="Gene3D" id="1.10.274.10">
    <property type="entry name" value="PtsI, HPr-binding domain"/>
    <property type="match status" value="1"/>
</dbReference>
<evidence type="ECO:0000256" key="6">
    <source>
        <dbReference type="ARBA" id="ARBA00012232"/>
    </source>
</evidence>
<dbReference type="Proteomes" id="UP000076964">
    <property type="component" value="Unassembled WGS sequence"/>
</dbReference>
<dbReference type="InterPro" id="IPR006318">
    <property type="entry name" value="PTS_EI-like"/>
</dbReference>
<evidence type="ECO:0000256" key="9">
    <source>
        <dbReference type="ARBA" id="ARBA00022490"/>
    </source>
</evidence>
<evidence type="ECO:0000256" key="16">
    <source>
        <dbReference type="ARBA" id="ARBA00033235"/>
    </source>
</evidence>
<dbReference type="SUPFAM" id="SSF51621">
    <property type="entry name" value="Phosphoenolpyruvate/pyruvate domain"/>
    <property type="match status" value="1"/>
</dbReference>
<dbReference type="Pfam" id="PF00391">
    <property type="entry name" value="PEP-utilizers"/>
    <property type="match status" value="1"/>
</dbReference>
<dbReference type="Gene3D" id="3.50.30.10">
    <property type="entry name" value="Phosphohistidine domain"/>
    <property type="match status" value="1"/>
</dbReference>
<dbReference type="Gene3D" id="3.20.20.60">
    <property type="entry name" value="Phosphoenolpyruvate-binding domains"/>
    <property type="match status" value="1"/>
</dbReference>
<feature type="binding site" evidence="20">
    <location>
        <position position="453"/>
    </location>
    <ligand>
        <name>Mg(2+)</name>
        <dbReference type="ChEBI" id="CHEBI:18420"/>
    </ligand>
</feature>
<comment type="cofactor">
    <cofactor evidence="2 17 20">
        <name>Mg(2+)</name>
        <dbReference type="ChEBI" id="CHEBI:18420"/>
    </cofactor>
</comment>
<evidence type="ECO:0000256" key="5">
    <source>
        <dbReference type="ARBA" id="ARBA00007837"/>
    </source>
</evidence>
<feature type="domain" description="PEP-utilising enzyme C-terminal" evidence="22">
    <location>
        <begin position="254"/>
        <end position="536"/>
    </location>
</feature>
<feature type="domain" description="PEP-utilising enzyme mobile" evidence="21">
    <location>
        <begin position="152"/>
        <end position="224"/>
    </location>
</feature>
<comment type="similarity">
    <text evidence="5 17">Belongs to the PEP-utilizing enzyme family.</text>
</comment>
<dbReference type="InterPro" id="IPR000121">
    <property type="entry name" value="PEP_util_C"/>
</dbReference>
<evidence type="ECO:0000256" key="8">
    <source>
        <dbReference type="ARBA" id="ARBA00022448"/>
    </source>
</evidence>
<feature type="binding site" evidence="19">
    <location>
        <position position="295"/>
    </location>
    <ligand>
        <name>phosphoenolpyruvate</name>
        <dbReference type="ChEBI" id="CHEBI:58702"/>
    </ligand>
</feature>
<dbReference type="AlphaFoldDB" id="A0A177E8K2"/>
<accession>A0A177E8K2</accession>
<keyword evidence="13 17" id="KW-0479">Metal-binding</keyword>
<evidence type="ECO:0000256" key="20">
    <source>
        <dbReference type="PIRSR" id="PIRSR000732-3"/>
    </source>
</evidence>
<protein>
    <recommendedName>
        <fullName evidence="7 17">Phosphoenolpyruvate-protein phosphotransferase</fullName>
        <ecNumber evidence="6 17">2.7.3.9</ecNumber>
    </recommendedName>
    <alternativeName>
        <fullName evidence="16 17">Phosphotransferase system, enzyme I</fullName>
    </alternativeName>
</protein>
<proteinExistence type="inferred from homology"/>
<evidence type="ECO:0000256" key="10">
    <source>
        <dbReference type="ARBA" id="ARBA00022597"/>
    </source>
</evidence>
<feature type="binding site" evidence="19">
    <location>
        <begin position="452"/>
        <end position="453"/>
    </location>
    <ligand>
        <name>phosphoenolpyruvate</name>
        <dbReference type="ChEBI" id="CHEBI:58702"/>
    </ligand>
</feature>
<dbReference type="SUPFAM" id="SSF52009">
    <property type="entry name" value="Phosphohistidine domain"/>
    <property type="match status" value="1"/>
</dbReference>
<dbReference type="GO" id="GO:0046872">
    <property type="term" value="F:metal ion binding"/>
    <property type="evidence" value="ECO:0007669"/>
    <property type="project" value="UniProtKB-KW"/>
</dbReference>
<feature type="binding site" evidence="20">
    <location>
        <position position="429"/>
    </location>
    <ligand>
        <name>Mg(2+)</name>
        <dbReference type="ChEBI" id="CHEBI:18420"/>
    </ligand>
</feature>
<feature type="active site" description="Tele-phosphohistidine intermediate" evidence="18">
    <location>
        <position position="188"/>
    </location>
</feature>
<evidence type="ECO:0000256" key="11">
    <source>
        <dbReference type="ARBA" id="ARBA00022679"/>
    </source>
</evidence>
<dbReference type="GO" id="GO:0008965">
    <property type="term" value="F:phosphoenolpyruvate-protein phosphotransferase activity"/>
    <property type="evidence" value="ECO:0007669"/>
    <property type="project" value="UniProtKB-EC"/>
</dbReference>